<keyword evidence="2" id="KW-0472">Membrane</keyword>
<proteinExistence type="predicted"/>
<sequence>MQLLEQNVKHNTEDIREVKKRLARVENDVHDLRTNQQVSNQSLSHVMDTLSDLKIGFKELDSKMDASNMEQLKEYKNAVWKVGATIIATVIGGFLLFSFGL</sequence>
<dbReference type="RefSeq" id="WP_213110865.1">
    <property type="nucleotide sequence ID" value="NZ_JAGYPJ010000001.1"/>
</dbReference>
<keyword evidence="2" id="KW-0812">Transmembrane</keyword>
<name>A0A942YLE2_9BACI</name>
<evidence type="ECO:0000256" key="2">
    <source>
        <dbReference type="SAM" id="Phobius"/>
    </source>
</evidence>
<evidence type="ECO:0000256" key="1">
    <source>
        <dbReference type="SAM" id="Coils"/>
    </source>
</evidence>
<organism evidence="3 4">
    <name type="scientific">Lederbergia citrisecunda</name>
    <dbReference type="NCBI Taxonomy" id="2833583"/>
    <lineage>
        <taxon>Bacteria</taxon>
        <taxon>Bacillati</taxon>
        <taxon>Bacillota</taxon>
        <taxon>Bacilli</taxon>
        <taxon>Bacillales</taxon>
        <taxon>Bacillaceae</taxon>
        <taxon>Lederbergia</taxon>
    </lineage>
</organism>
<keyword evidence="2" id="KW-1133">Transmembrane helix</keyword>
<dbReference type="Proteomes" id="UP000682713">
    <property type="component" value="Unassembled WGS sequence"/>
</dbReference>
<feature type="coiled-coil region" evidence="1">
    <location>
        <begin position="1"/>
        <end position="35"/>
    </location>
</feature>
<keyword evidence="1" id="KW-0175">Coiled coil</keyword>
<evidence type="ECO:0000313" key="4">
    <source>
        <dbReference type="Proteomes" id="UP000682713"/>
    </source>
</evidence>
<keyword evidence="4" id="KW-1185">Reference proteome</keyword>
<protein>
    <submittedName>
        <fullName evidence="3">Uncharacterized protein</fullName>
    </submittedName>
</protein>
<comment type="caution">
    <text evidence="3">The sequence shown here is derived from an EMBL/GenBank/DDBJ whole genome shotgun (WGS) entry which is preliminary data.</text>
</comment>
<accession>A0A942YLE2</accession>
<reference evidence="3 4" key="1">
    <citation type="submission" date="2021-05" db="EMBL/GenBank/DDBJ databases">
        <title>Novel Bacillus species.</title>
        <authorList>
            <person name="Liu G."/>
        </authorList>
    </citation>
    <scope>NUCLEOTIDE SEQUENCE [LARGE SCALE GENOMIC DNA]</scope>
    <source>
        <strain evidence="3 4">FJAT-49732</strain>
    </source>
</reference>
<evidence type="ECO:0000313" key="3">
    <source>
        <dbReference type="EMBL" id="MBS4200269.1"/>
    </source>
</evidence>
<gene>
    <name evidence="3" type="ORF">KHA93_11570</name>
</gene>
<dbReference type="AlphaFoldDB" id="A0A942YLE2"/>
<feature type="transmembrane region" description="Helical" evidence="2">
    <location>
        <begin position="78"/>
        <end position="99"/>
    </location>
</feature>
<dbReference type="EMBL" id="JAGYPJ010000001">
    <property type="protein sequence ID" value="MBS4200269.1"/>
    <property type="molecule type" value="Genomic_DNA"/>
</dbReference>